<dbReference type="EMBL" id="JASCZI010031730">
    <property type="protein sequence ID" value="MED6127335.1"/>
    <property type="molecule type" value="Genomic_DNA"/>
</dbReference>
<feature type="region of interest" description="Disordered" evidence="1">
    <location>
        <begin position="1"/>
        <end position="27"/>
    </location>
</feature>
<protein>
    <submittedName>
        <fullName evidence="2">Uncharacterized protein</fullName>
    </submittedName>
</protein>
<reference evidence="2 3" key="1">
    <citation type="journal article" date="2023" name="Plants (Basel)">
        <title>Bridging the Gap: Combining Genomics and Transcriptomics Approaches to Understand Stylosanthes scabra, an Orphan Legume from the Brazilian Caatinga.</title>
        <authorList>
            <person name="Ferreira-Neto J.R.C."/>
            <person name="da Silva M.D."/>
            <person name="Binneck E."/>
            <person name="de Melo N.F."/>
            <person name="da Silva R.H."/>
            <person name="de Melo A.L.T.M."/>
            <person name="Pandolfi V."/>
            <person name="Bustamante F.O."/>
            <person name="Brasileiro-Vidal A.C."/>
            <person name="Benko-Iseppon A.M."/>
        </authorList>
    </citation>
    <scope>NUCLEOTIDE SEQUENCE [LARGE SCALE GENOMIC DNA]</scope>
    <source>
        <tissue evidence="2">Leaves</tissue>
    </source>
</reference>
<evidence type="ECO:0000313" key="3">
    <source>
        <dbReference type="Proteomes" id="UP001341840"/>
    </source>
</evidence>
<comment type="caution">
    <text evidence="2">The sequence shown here is derived from an EMBL/GenBank/DDBJ whole genome shotgun (WGS) entry which is preliminary data.</text>
</comment>
<keyword evidence="3" id="KW-1185">Reference proteome</keyword>
<gene>
    <name evidence="2" type="ORF">PIB30_087132</name>
</gene>
<name>A0ABU6RTP4_9FABA</name>
<organism evidence="2 3">
    <name type="scientific">Stylosanthes scabra</name>
    <dbReference type="NCBI Taxonomy" id="79078"/>
    <lineage>
        <taxon>Eukaryota</taxon>
        <taxon>Viridiplantae</taxon>
        <taxon>Streptophyta</taxon>
        <taxon>Embryophyta</taxon>
        <taxon>Tracheophyta</taxon>
        <taxon>Spermatophyta</taxon>
        <taxon>Magnoliopsida</taxon>
        <taxon>eudicotyledons</taxon>
        <taxon>Gunneridae</taxon>
        <taxon>Pentapetalae</taxon>
        <taxon>rosids</taxon>
        <taxon>fabids</taxon>
        <taxon>Fabales</taxon>
        <taxon>Fabaceae</taxon>
        <taxon>Papilionoideae</taxon>
        <taxon>50 kb inversion clade</taxon>
        <taxon>dalbergioids sensu lato</taxon>
        <taxon>Dalbergieae</taxon>
        <taxon>Pterocarpus clade</taxon>
        <taxon>Stylosanthes</taxon>
    </lineage>
</organism>
<evidence type="ECO:0000256" key="1">
    <source>
        <dbReference type="SAM" id="MobiDB-lite"/>
    </source>
</evidence>
<dbReference type="Proteomes" id="UP001341840">
    <property type="component" value="Unassembled WGS sequence"/>
</dbReference>
<sequence>MNQNRGASVCSGEQASGGGKREISDPVRREIGELVGDGDERVQMAMMWGDRRARYGLGRSASVDNGECGVDDVGVDPAPRVVEEERFDLEETVPAQLRERAVVTVLTALTFSLLSLSQNFESSRKRVSISKTRRRRSSVRERR</sequence>
<accession>A0ABU6RTP4</accession>
<feature type="compositionally biased region" description="Polar residues" evidence="1">
    <location>
        <begin position="1"/>
        <end position="14"/>
    </location>
</feature>
<proteinExistence type="predicted"/>
<evidence type="ECO:0000313" key="2">
    <source>
        <dbReference type="EMBL" id="MED6127335.1"/>
    </source>
</evidence>